<dbReference type="EMBL" id="RBIZ01000007">
    <property type="protein sequence ID" value="RKR53172.1"/>
    <property type="molecule type" value="Genomic_DNA"/>
</dbReference>
<keyword evidence="1" id="KW-0238">DNA-binding</keyword>
<gene>
    <name evidence="3" type="ORF">C7387_4311</name>
    <name evidence="4" type="ORF">NCTC11967_01250</name>
</gene>
<feature type="domain" description="HTH luxR-type" evidence="2">
    <location>
        <begin position="173"/>
        <end position="230"/>
    </location>
</feature>
<dbReference type="GeneID" id="66906272"/>
<dbReference type="Proteomes" id="UP000251313">
    <property type="component" value="Unassembled WGS sequence"/>
</dbReference>
<dbReference type="Proteomes" id="UP000267341">
    <property type="component" value="Unassembled WGS sequence"/>
</dbReference>
<accession>A0AB38FSN1</accession>
<evidence type="ECO:0000313" key="6">
    <source>
        <dbReference type="Proteomes" id="UP000267341"/>
    </source>
</evidence>
<protein>
    <submittedName>
        <fullName evidence="3">Fimbrial protein FimY</fullName>
    </submittedName>
</protein>
<dbReference type="InterPro" id="IPR000792">
    <property type="entry name" value="Tscrpt_reg_LuxR_C"/>
</dbReference>
<proteinExistence type="predicted"/>
<dbReference type="SUPFAM" id="SSF46894">
    <property type="entry name" value="C-terminal effector domain of the bipartite response regulators"/>
    <property type="match status" value="1"/>
</dbReference>
<dbReference type="RefSeq" id="WP_006818906.1">
    <property type="nucleotide sequence ID" value="NZ_CABKQJ010000016.1"/>
</dbReference>
<dbReference type="AlphaFoldDB" id="A0AB38FSN1"/>
<reference evidence="3 6" key="2">
    <citation type="submission" date="2018-10" db="EMBL/GenBank/DDBJ databases">
        <title>Genomic Encyclopedia of Type Strains, Phase IV (KMG-IV): sequencing the most valuable type-strain genomes for metagenomic binning, comparative biology and taxonomic classification.</title>
        <authorList>
            <person name="Goeker M."/>
        </authorList>
    </citation>
    <scope>NUCLEOTIDE SEQUENCE [LARGE SCALE GENOMIC DNA]</scope>
    <source>
        <strain evidence="3 6">DSM 5079</strain>
    </source>
</reference>
<evidence type="ECO:0000256" key="1">
    <source>
        <dbReference type="ARBA" id="ARBA00023125"/>
    </source>
</evidence>
<evidence type="ECO:0000259" key="2">
    <source>
        <dbReference type="SMART" id="SM00421"/>
    </source>
</evidence>
<dbReference type="GO" id="GO:0003677">
    <property type="term" value="F:DNA binding"/>
    <property type="evidence" value="ECO:0007669"/>
    <property type="project" value="UniProtKB-KW"/>
</dbReference>
<reference evidence="4 5" key="1">
    <citation type="submission" date="2018-06" db="EMBL/GenBank/DDBJ databases">
        <authorList>
            <consortium name="Pathogen Informatics"/>
            <person name="Doyle S."/>
        </authorList>
    </citation>
    <scope>NUCLEOTIDE SEQUENCE [LARGE SCALE GENOMIC DNA]</scope>
    <source>
        <strain evidence="4 5">NCTC11967</strain>
    </source>
</reference>
<dbReference type="SMART" id="SM00421">
    <property type="entry name" value="HTH_LUXR"/>
    <property type="match status" value="1"/>
</dbReference>
<keyword evidence="6" id="KW-1185">Reference proteome</keyword>
<dbReference type="InterPro" id="IPR016032">
    <property type="entry name" value="Sig_transdc_resp-reg_C-effctor"/>
</dbReference>
<evidence type="ECO:0000313" key="5">
    <source>
        <dbReference type="Proteomes" id="UP000251313"/>
    </source>
</evidence>
<dbReference type="GO" id="GO:0006355">
    <property type="term" value="P:regulation of DNA-templated transcription"/>
    <property type="evidence" value="ECO:0007669"/>
    <property type="project" value="InterPro"/>
</dbReference>
<evidence type="ECO:0000313" key="4">
    <source>
        <dbReference type="EMBL" id="SQA62278.1"/>
    </source>
</evidence>
<sequence length="239" mass="28016">MRVVLRRERRRRNITDIRGCRLPLPHYALIDRVDLLAQPVASRAASLNSTLILVTHDSYLANGIRHSPPPLSYSTIFTRLEDALHAQQKWTSARVIVDLNGGMSSILEIMSTLRSLSHKKPELTFDLLADSRDREILRFIEATCLCRIINRRFTLSMVQQSLAFPRVLFDNPRERFTRSEWEIIRLMAQGVSLRHIAEQQQRPYHRVIYRLTRILSLLKLQKRQQFIRLLQRIDDGKAR</sequence>
<evidence type="ECO:0000313" key="3">
    <source>
        <dbReference type="EMBL" id="RKR53172.1"/>
    </source>
</evidence>
<dbReference type="EMBL" id="UAVL01000002">
    <property type="protein sequence ID" value="SQA62278.1"/>
    <property type="molecule type" value="Genomic_DNA"/>
</dbReference>
<dbReference type="InterPro" id="IPR036388">
    <property type="entry name" value="WH-like_DNA-bd_sf"/>
</dbReference>
<name>A0AB38FSN1_9ENTR</name>
<organism evidence="4 5">
    <name type="scientific">Yokenella regensburgei</name>
    <dbReference type="NCBI Taxonomy" id="158877"/>
    <lineage>
        <taxon>Bacteria</taxon>
        <taxon>Pseudomonadati</taxon>
        <taxon>Pseudomonadota</taxon>
        <taxon>Gammaproteobacteria</taxon>
        <taxon>Enterobacterales</taxon>
        <taxon>Enterobacteriaceae</taxon>
        <taxon>Yokenella</taxon>
    </lineage>
</organism>
<comment type="caution">
    <text evidence="4">The sequence shown here is derived from an EMBL/GenBank/DDBJ whole genome shotgun (WGS) entry which is preliminary data.</text>
</comment>
<dbReference type="Gene3D" id="1.10.10.10">
    <property type="entry name" value="Winged helix-like DNA-binding domain superfamily/Winged helix DNA-binding domain"/>
    <property type="match status" value="1"/>
</dbReference>